<dbReference type="EMBL" id="CP046639">
    <property type="protein sequence ID" value="QLL66885.1"/>
    <property type="molecule type" value="Genomic_DNA"/>
</dbReference>
<evidence type="ECO:0000313" key="1">
    <source>
        <dbReference type="EMBL" id="QLL66885.1"/>
    </source>
</evidence>
<proteinExistence type="predicted"/>
<organism evidence="1 2">
    <name type="scientific">Anaplasma phagocytophilum str. Norway variant1</name>
    <dbReference type="NCBI Taxonomy" id="1392506"/>
    <lineage>
        <taxon>Bacteria</taxon>
        <taxon>Pseudomonadati</taxon>
        <taxon>Pseudomonadota</taxon>
        <taxon>Alphaproteobacteria</taxon>
        <taxon>Rickettsiales</taxon>
        <taxon>Anaplasmataceae</taxon>
        <taxon>Anaplasma</taxon>
        <taxon>phagocytophilum group</taxon>
    </lineage>
</organism>
<protein>
    <submittedName>
        <fullName evidence="1">Uncharacterized protein</fullName>
    </submittedName>
</protein>
<dbReference type="AlphaFoldDB" id="A0A7H9DZB4"/>
<name>A0A7H9DZB4_ANAPH</name>
<accession>A0A7H9DZB4</accession>
<evidence type="ECO:0000313" key="2">
    <source>
        <dbReference type="Proteomes" id="UP000510938"/>
    </source>
</evidence>
<sequence>MMLLLGRLISLPLLLLKLPVRTSFSLPMLLKFLIPILIRRFVMEAIRS</sequence>
<dbReference type="Proteomes" id="UP000510938">
    <property type="component" value="Chromosome"/>
</dbReference>
<reference evidence="1 2" key="1">
    <citation type="submission" date="2019-12" db="EMBL/GenBank/DDBJ databases">
        <title>A sheep strain of Anaplasma phagocytophilum contains multiple genomes.</title>
        <authorList>
            <person name="Barbet A.F."/>
            <person name="Crosby F.L."/>
            <person name="Eskeland S."/>
            <person name="Stuen S."/>
            <person name="Granquist E.G."/>
            <person name="Munderloh U.G."/>
        </authorList>
    </citation>
    <scope>NUCLEOTIDE SEQUENCE [LARGE SCALE GENOMIC DNA]</scope>
    <source>
        <strain evidence="1 2">Norway Variant 1</strain>
    </source>
</reference>
<gene>
    <name evidence="1" type="ORF">O998_03775</name>
</gene>